<dbReference type="EMBL" id="JACXVP010000005">
    <property type="protein sequence ID" value="KAG5607116.1"/>
    <property type="molecule type" value="Genomic_DNA"/>
</dbReference>
<accession>A0A9J5Z6M3</accession>
<evidence type="ECO:0000313" key="1">
    <source>
        <dbReference type="EMBL" id="KAG5607116.1"/>
    </source>
</evidence>
<dbReference type="PANTHER" id="PTHR36264:SF7">
    <property type="entry name" value="TF-B3 DOMAIN-CONTAINING PROTEIN"/>
    <property type="match status" value="1"/>
</dbReference>
<name>A0A9J5Z6M3_SOLCO</name>
<protein>
    <submittedName>
        <fullName evidence="1">Uncharacterized protein</fullName>
    </submittedName>
</protein>
<dbReference type="PANTHER" id="PTHR36264">
    <property type="entry name" value="SET DOMAIN-CONTAINING PROTEIN"/>
    <property type="match status" value="1"/>
</dbReference>
<dbReference type="Proteomes" id="UP000824120">
    <property type="component" value="Chromosome 5"/>
</dbReference>
<proteinExistence type="predicted"/>
<sequence length="140" mass="16093">MRIPFFLTFECKKIGKREREGTSGNTLPMYISLKEHCVFHLSGSENILPYWKLDKAKSLENRNLVGVGLWDLTEENYGRTNRYEDGSLTFRKLDGLDYSLSCMTLINLRGLGVGDEIGLCWNPIISMFMFKLICRAVLND</sequence>
<reference evidence="1 2" key="1">
    <citation type="submission" date="2020-09" db="EMBL/GenBank/DDBJ databases">
        <title>De no assembly of potato wild relative species, Solanum commersonii.</title>
        <authorList>
            <person name="Cho K."/>
        </authorList>
    </citation>
    <scope>NUCLEOTIDE SEQUENCE [LARGE SCALE GENOMIC DNA]</scope>
    <source>
        <strain evidence="1">LZ3.2</strain>
        <tissue evidence="1">Leaf</tissue>
    </source>
</reference>
<evidence type="ECO:0000313" key="2">
    <source>
        <dbReference type="Proteomes" id="UP000824120"/>
    </source>
</evidence>
<gene>
    <name evidence="1" type="ORF">H5410_028608</name>
</gene>
<comment type="caution">
    <text evidence="1">The sequence shown here is derived from an EMBL/GenBank/DDBJ whole genome shotgun (WGS) entry which is preliminary data.</text>
</comment>
<organism evidence="1 2">
    <name type="scientific">Solanum commersonii</name>
    <name type="common">Commerson's wild potato</name>
    <name type="synonym">Commerson's nightshade</name>
    <dbReference type="NCBI Taxonomy" id="4109"/>
    <lineage>
        <taxon>Eukaryota</taxon>
        <taxon>Viridiplantae</taxon>
        <taxon>Streptophyta</taxon>
        <taxon>Embryophyta</taxon>
        <taxon>Tracheophyta</taxon>
        <taxon>Spermatophyta</taxon>
        <taxon>Magnoliopsida</taxon>
        <taxon>eudicotyledons</taxon>
        <taxon>Gunneridae</taxon>
        <taxon>Pentapetalae</taxon>
        <taxon>asterids</taxon>
        <taxon>lamiids</taxon>
        <taxon>Solanales</taxon>
        <taxon>Solanaceae</taxon>
        <taxon>Solanoideae</taxon>
        <taxon>Solaneae</taxon>
        <taxon>Solanum</taxon>
    </lineage>
</organism>
<dbReference type="AlphaFoldDB" id="A0A9J5Z6M3"/>
<keyword evidence="2" id="KW-1185">Reference proteome</keyword>
<dbReference type="OrthoDB" id="1915967at2759"/>